<gene>
    <name evidence="3" type="ORF">N658DRAFT_492537</name>
</gene>
<feature type="transmembrane region" description="Helical" evidence="2">
    <location>
        <begin position="481"/>
        <end position="502"/>
    </location>
</feature>
<reference evidence="3" key="1">
    <citation type="journal article" date="2023" name="Mol. Phylogenet. Evol.">
        <title>Genome-scale phylogeny and comparative genomics of the fungal order Sordariales.</title>
        <authorList>
            <person name="Hensen N."/>
            <person name="Bonometti L."/>
            <person name="Westerberg I."/>
            <person name="Brannstrom I.O."/>
            <person name="Guillou S."/>
            <person name="Cros-Aarteil S."/>
            <person name="Calhoun S."/>
            <person name="Haridas S."/>
            <person name="Kuo A."/>
            <person name="Mondo S."/>
            <person name="Pangilinan J."/>
            <person name="Riley R."/>
            <person name="LaButti K."/>
            <person name="Andreopoulos B."/>
            <person name="Lipzen A."/>
            <person name="Chen C."/>
            <person name="Yan M."/>
            <person name="Daum C."/>
            <person name="Ng V."/>
            <person name="Clum A."/>
            <person name="Steindorff A."/>
            <person name="Ohm R.A."/>
            <person name="Martin F."/>
            <person name="Silar P."/>
            <person name="Natvig D.O."/>
            <person name="Lalanne C."/>
            <person name="Gautier V."/>
            <person name="Ament-Velasquez S.L."/>
            <person name="Kruys A."/>
            <person name="Hutchinson M.I."/>
            <person name="Powell A.J."/>
            <person name="Barry K."/>
            <person name="Miller A.N."/>
            <person name="Grigoriev I.V."/>
            <person name="Debuchy R."/>
            <person name="Gladieux P."/>
            <person name="Hiltunen Thoren M."/>
            <person name="Johannesson H."/>
        </authorList>
    </citation>
    <scope>NUCLEOTIDE SEQUENCE</scope>
    <source>
        <strain evidence="3">CBS 757.83</strain>
    </source>
</reference>
<dbReference type="AlphaFoldDB" id="A0AAN6Q7Q1"/>
<reference evidence="3" key="2">
    <citation type="submission" date="2023-05" db="EMBL/GenBank/DDBJ databases">
        <authorList>
            <consortium name="Lawrence Berkeley National Laboratory"/>
            <person name="Steindorff A."/>
            <person name="Hensen N."/>
            <person name="Bonometti L."/>
            <person name="Westerberg I."/>
            <person name="Brannstrom I.O."/>
            <person name="Guillou S."/>
            <person name="Cros-Aarteil S."/>
            <person name="Calhoun S."/>
            <person name="Haridas S."/>
            <person name="Kuo A."/>
            <person name="Mondo S."/>
            <person name="Pangilinan J."/>
            <person name="Riley R."/>
            <person name="Labutti K."/>
            <person name="Andreopoulos B."/>
            <person name="Lipzen A."/>
            <person name="Chen C."/>
            <person name="Yanf M."/>
            <person name="Daum C."/>
            <person name="Ng V."/>
            <person name="Clum A."/>
            <person name="Ohm R."/>
            <person name="Martin F."/>
            <person name="Silar P."/>
            <person name="Natvig D."/>
            <person name="Lalanne C."/>
            <person name="Gautier V."/>
            <person name="Ament-Velasquez S.L."/>
            <person name="Kruys A."/>
            <person name="Hutchinson M.I."/>
            <person name="Powell A.J."/>
            <person name="Barry K."/>
            <person name="Miller A.N."/>
            <person name="Grigoriev I.V."/>
            <person name="Debuchy R."/>
            <person name="Gladieux P."/>
            <person name="Thoren M.H."/>
            <person name="Johannesson H."/>
        </authorList>
    </citation>
    <scope>NUCLEOTIDE SEQUENCE</scope>
    <source>
        <strain evidence="3">CBS 757.83</strain>
    </source>
</reference>
<keyword evidence="2" id="KW-1133">Transmembrane helix</keyword>
<evidence type="ECO:0000313" key="3">
    <source>
        <dbReference type="EMBL" id="KAK4104436.1"/>
    </source>
</evidence>
<sequence length="506" mass="56618">MAPLQAAAIDSLPPELLLCIFDFLDGAPPSSTYKRLRGQPSDGMLQNPYCPLKTLSLVSTRWRAILRPLLFRAVLWTLTQSAFDSIWTSGPVGRIPVLDFLLAHDLGRHVRSLTIMVCKRAAAEAPAESTSSVQRARQSLRMLMGFVGLSYNDDQNTWFWDMMFRVINPLRVTIIASPRTLSQVLSCRFLVGTSGPHSAGDALHILSLSRRSRVESTSQRPSESSPGAPSSGFPPPSDSSWDWRNPIRNTLMSIKPWTHLLLNENSSIRVYANRHYLDPHPPSILASLLGFGSPGDGGMIPPTVTSLTYVAIFPAVAHFRQLVDHLPRIDHLRVQLAPLDDAQFEMGEIDFNTATSLWVGFHACYEPIFRNLLRHGHKPRGNPPLEPLSPNWRRLHRFEAVDCDAQNDSPQLVQLCHAGWHSWRTGVFVKKPCMCPPRPAFRGVISPFHYSTSGRLDPFRWGVEPFLAFLCPDRVNDMFHALAPSVAGVDGYMLLLGIYLYLNFSI</sequence>
<evidence type="ECO:0000256" key="1">
    <source>
        <dbReference type="SAM" id="MobiDB-lite"/>
    </source>
</evidence>
<organism evidence="3 4">
    <name type="scientific">Parathielavia hyrcaniae</name>
    <dbReference type="NCBI Taxonomy" id="113614"/>
    <lineage>
        <taxon>Eukaryota</taxon>
        <taxon>Fungi</taxon>
        <taxon>Dikarya</taxon>
        <taxon>Ascomycota</taxon>
        <taxon>Pezizomycotina</taxon>
        <taxon>Sordariomycetes</taxon>
        <taxon>Sordariomycetidae</taxon>
        <taxon>Sordariales</taxon>
        <taxon>Chaetomiaceae</taxon>
        <taxon>Parathielavia</taxon>
    </lineage>
</organism>
<keyword evidence="2" id="KW-0472">Membrane</keyword>
<keyword evidence="2" id="KW-0812">Transmembrane</keyword>
<proteinExistence type="predicted"/>
<evidence type="ECO:0000256" key="2">
    <source>
        <dbReference type="SAM" id="Phobius"/>
    </source>
</evidence>
<keyword evidence="4" id="KW-1185">Reference proteome</keyword>
<dbReference type="EMBL" id="MU863626">
    <property type="protein sequence ID" value="KAK4104436.1"/>
    <property type="molecule type" value="Genomic_DNA"/>
</dbReference>
<name>A0AAN6Q7Q1_9PEZI</name>
<comment type="caution">
    <text evidence="3">The sequence shown here is derived from an EMBL/GenBank/DDBJ whole genome shotgun (WGS) entry which is preliminary data.</text>
</comment>
<evidence type="ECO:0000313" key="4">
    <source>
        <dbReference type="Proteomes" id="UP001305647"/>
    </source>
</evidence>
<feature type="region of interest" description="Disordered" evidence="1">
    <location>
        <begin position="214"/>
        <end position="241"/>
    </location>
</feature>
<dbReference type="CDD" id="cd09917">
    <property type="entry name" value="F-box_SF"/>
    <property type="match status" value="1"/>
</dbReference>
<dbReference type="Proteomes" id="UP001305647">
    <property type="component" value="Unassembled WGS sequence"/>
</dbReference>
<protein>
    <recommendedName>
        <fullName evidence="5">F-box domain-containing protein</fullName>
    </recommendedName>
</protein>
<feature type="compositionally biased region" description="Low complexity" evidence="1">
    <location>
        <begin position="221"/>
        <end position="231"/>
    </location>
</feature>
<evidence type="ECO:0008006" key="5">
    <source>
        <dbReference type="Google" id="ProtNLM"/>
    </source>
</evidence>
<dbReference type="Gene3D" id="1.20.1280.50">
    <property type="match status" value="1"/>
</dbReference>
<accession>A0AAN6Q7Q1</accession>